<dbReference type="AlphaFoldDB" id="A0AAI9WVZ5"/>
<protein>
    <submittedName>
        <fullName evidence="9">Uncharacterized protein</fullName>
    </submittedName>
</protein>
<comment type="caution">
    <text evidence="9">The sequence shown here is derived from an EMBL/GenBank/DDBJ whole genome shotgun (WGS) entry which is preliminary data.</text>
</comment>
<evidence type="ECO:0000256" key="6">
    <source>
        <dbReference type="SAM" id="MobiDB-lite"/>
    </source>
</evidence>
<keyword evidence="2 5" id="KW-0963">Cytoplasm</keyword>
<dbReference type="InterPro" id="IPR016685">
    <property type="entry name" value="Silence_cplx_Nase-comp_TudorSN"/>
</dbReference>
<dbReference type="GO" id="GO:0031047">
    <property type="term" value="P:regulatory ncRNA-mediated gene silencing"/>
    <property type="evidence" value="ECO:0007669"/>
    <property type="project" value="UniProtKB-UniRule"/>
</dbReference>
<keyword evidence="4" id="KW-0496">Mitochondrion</keyword>
<dbReference type="GeneID" id="73382234"/>
<evidence type="ECO:0000313" key="10">
    <source>
        <dbReference type="Proteomes" id="UP001202479"/>
    </source>
</evidence>
<evidence type="ECO:0000256" key="1">
    <source>
        <dbReference type="ARBA" id="ARBA00004496"/>
    </source>
</evidence>
<reference evidence="9" key="1">
    <citation type="journal article" date="2022" name="DNA Res.">
        <title>Genome analysis of five recently described species of the CUG-Ser clade uncovers Candida theae as a new hybrid lineage with pathogenic potential in the Candida parapsilosis species complex.</title>
        <authorList>
            <person name="Mixao V."/>
            <person name="Del Olmo V."/>
            <person name="Hegedusova E."/>
            <person name="Saus E."/>
            <person name="Pryszcz L."/>
            <person name="Cillingova A."/>
            <person name="Nosek J."/>
            <person name="Gabaldon T."/>
        </authorList>
    </citation>
    <scope>NUCLEOTIDE SEQUENCE</scope>
    <source>
        <strain evidence="9">CBS 10844</strain>
    </source>
</reference>
<evidence type="ECO:0000256" key="2">
    <source>
        <dbReference type="ARBA" id="ARBA00022490"/>
    </source>
</evidence>
<evidence type="ECO:0000259" key="7">
    <source>
        <dbReference type="PROSITE" id="PS50304"/>
    </source>
</evidence>
<dbReference type="SUPFAM" id="SSF63748">
    <property type="entry name" value="Tudor/PWWP/MBT"/>
    <property type="match status" value="1"/>
</dbReference>
<dbReference type="Proteomes" id="UP001202479">
    <property type="component" value="Unassembled WGS sequence"/>
</dbReference>
<feature type="domain" description="Tudor" evidence="7">
    <location>
        <begin position="713"/>
        <end position="773"/>
    </location>
</feature>
<dbReference type="GO" id="GO:0005634">
    <property type="term" value="C:nucleus"/>
    <property type="evidence" value="ECO:0007669"/>
    <property type="project" value="TreeGrafter"/>
</dbReference>
<dbReference type="Pfam" id="PF00567">
    <property type="entry name" value="TUDOR"/>
    <property type="match status" value="1"/>
</dbReference>
<sequence length="899" mass="99174">MSVFVAKIKNVSSGDTVVAIPTKSAQIPPPERIITLSYVKPIDEFESKEYLRQLLLGKVIKFKVFNKAANREFGDIQAPIFNSLIEYLLTNGYVKVKENLPDDEEVEKLRHIEQTAKAKNVGLWAAKKSKTTQIVPLTEEIILASQRKPMKLIVDKVISGDRIVGNIYVNKNSVVAQTPLLLAGVKSPRTDATEQPQNLTKVAKEAKYFVEQNLLTRDELEVTIIGENQSGLPIALIKDISERVLESGYGEIVDWQSSLIGSSTMSKLRKAEQTARALGKGIFANAKSTSIKVNTSSSLAPGKKVNVTVAKIISADTLTVRLPGGSGDVEATVQLASVRGPKPNDTTVVTDSAKQQALVATAKEFVRAQTIGKQGTLYVDGYREENKDLNLPARFLVSLKLGNTDISELLVSSGFATVIKHNKATQNERSMNWDKLIELEEEAKKSKRGMYGDLKKVLTVGTRIIDASENLTKAKTFLNGFKQKGRITGYYVEFVPNATRVKLFNPKDGMKLTLILSGLSNEKSDASTEGTDFLNRKYLQRPVEFEIFGTDKLGSFIGNLFANANALVPVQVQLLQQGLVKIHDFAINSNPQASAMIQAEDQAKEEKKGLWKNYDAAEAESQLAASSNTATNTNTTATTTTTTTTTNTSTVKPKFFDIEVVGIELPGVISFHMADSKTKQIFTSFKQQFQQFHSQQPSASKLSQDLPVNYDKAPKKNELVSAKFSEDGKYYRAKFLGLDKATNKYQVIHLDYGNKDKVPLSSLRYLPSKFNLAAYPQFAHTATLQNLKLPPGYLEDAICALEDLTYDKKLVISALPGQDAEYNGVLYDAEISLKDASYTINKELVREGLAVVDDKNVAPNVKDYVEELLRVQKQVKANHVGCWEFGDVAFEDESLLTMG</sequence>
<dbReference type="FunFam" id="2.30.30.140:FF:000018">
    <property type="entry name" value="Serine/threonine-protein kinase 31"/>
    <property type="match status" value="1"/>
</dbReference>
<dbReference type="SUPFAM" id="SSF50199">
    <property type="entry name" value="Staphylococcal nuclease"/>
    <property type="match status" value="5"/>
</dbReference>
<dbReference type="Pfam" id="PF00565">
    <property type="entry name" value="SNase"/>
    <property type="match status" value="2"/>
</dbReference>
<keyword evidence="3" id="KW-0677">Repeat</keyword>
<accession>A0AAI9WVZ5</accession>
<proteinExistence type="predicted"/>
<feature type="region of interest" description="Disordered" evidence="6">
    <location>
        <begin position="622"/>
        <end position="646"/>
    </location>
</feature>
<dbReference type="RefSeq" id="XP_049178274.1">
    <property type="nucleotide sequence ID" value="XM_049326077.1"/>
</dbReference>
<feature type="domain" description="TNase-like" evidence="8">
    <location>
        <begin position="303"/>
        <end position="453"/>
    </location>
</feature>
<dbReference type="GO" id="GO:0005829">
    <property type="term" value="C:cytosol"/>
    <property type="evidence" value="ECO:0007669"/>
    <property type="project" value="UniProtKB-UniRule"/>
</dbReference>
<evidence type="ECO:0000256" key="4">
    <source>
        <dbReference type="ARBA" id="ARBA00023128"/>
    </source>
</evidence>
<dbReference type="InterPro" id="IPR035437">
    <property type="entry name" value="SNase_OB-fold_sf"/>
</dbReference>
<dbReference type="SMART" id="SM00333">
    <property type="entry name" value="TUDOR"/>
    <property type="match status" value="1"/>
</dbReference>
<feature type="domain" description="TNase-like" evidence="8">
    <location>
        <begin position="529"/>
        <end position="613"/>
    </location>
</feature>
<dbReference type="Gene3D" id="2.30.30.140">
    <property type="match status" value="1"/>
</dbReference>
<dbReference type="PROSITE" id="PS50304">
    <property type="entry name" value="TUDOR"/>
    <property type="match status" value="1"/>
</dbReference>
<gene>
    <name evidence="9" type="ORF">KGF56_004619</name>
</gene>
<dbReference type="SMART" id="SM00318">
    <property type="entry name" value="SNc"/>
    <property type="match status" value="4"/>
</dbReference>
<dbReference type="PROSITE" id="PS50830">
    <property type="entry name" value="TNASE_3"/>
    <property type="match status" value="2"/>
</dbReference>
<dbReference type="GO" id="GO:0004518">
    <property type="term" value="F:nuclease activity"/>
    <property type="evidence" value="ECO:0007669"/>
    <property type="project" value="TreeGrafter"/>
</dbReference>
<dbReference type="Gene3D" id="2.40.50.90">
    <property type="match status" value="5"/>
</dbReference>
<dbReference type="PANTHER" id="PTHR12302">
    <property type="entry name" value="EBNA2 BINDING PROTEIN P100"/>
    <property type="match status" value="1"/>
</dbReference>
<dbReference type="GO" id="GO:0006402">
    <property type="term" value="P:mRNA catabolic process"/>
    <property type="evidence" value="ECO:0007669"/>
    <property type="project" value="UniProtKB-UniRule"/>
</dbReference>
<evidence type="ECO:0000256" key="3">
    <source>
        <dbReference type="ARBA" id="ARBA00022737"/>
    </source>
</evidence>
<dbReference type="GO" id="GO:0031332">
    <property type="term" value="C:RNAi effector complex"/>
    <property type="evidence" value="ECO:0007669"/>
    <property type="project" value="InterPro"/>
</dbReference>
<evidence type="ECO:0000259" key="8">
    <source>
        <dbReference type="PROSITE" id="PS50830"/>
    </source>
</evidence>
<organism evidence="9 10">
    <name type="scientific">Candida oxycetoniae</name>
    <dbReference type="NCBI Taxonomy" id="497107"/>
    <lineage>
        <taxon>Eukaryota</taxon>
        <taxon>Fungi</taxon>
        <taxon>Dikarya</taxon>
        <taxon>Ascomycota</taxon>
        <taxon>Saccharomycotina</taxon>
        <taxon>Pichiomycetes</taxon>
        <taxon>Debaryomycetaceae</taxon>
        <taxon>Candida/Lodderomyces clade</taxon>
        <taxon>Candida</taxon>
    </lineage>
</organism>
<dbReference type="GO" id="GO:0003723">
    <property type="term" value="F:RNA binding"/>
    <property type="evidence" value="ECO:0007669"/>
    <property type="project" value="UniProtKB-UniRule"/>
</dbReference>
<keyword evidence="10" id="KW-1185">Reference proteome</keyword>
<comment type="subcellular location">
    <subcellularLocation>
        <location evidence="1 5">Cytoplasm</location>
    </subcellularLocation>
</comment>
<dbReference type="EMBL" id="JAHUZD010000143">
    <property type="protein sequence ID" value="KAI3402527.2"/>
    <property type="molecule type" value="Genomic_DNA"/>
</dbReference>
<dbReference type="PANTHER" id="PTHR12302:SF2">
    <property type="entry name" value="STAPHYLOCOCCAL NUCLEASE DOMAIN-CONTAINING PROTEIN 1"/>
    <property type="match status" value="1"/>
</dbReference>
<name>A0AAI9WVZ5_9ASCO</name>
<evidence type="ECO:0000256" key="5">
    <source>
        <dbReference type="PIRNR" id="PIRNR017179"/>
    </source>
</evidence>
<dbReference type="InterPro" id="IPR002999">
    <property type="entry name" value="Tudor"/>
</dbReference>
<evidence type="ECO:0000313" key="9">
    <source>
        <dbReference type="EMBL" id="KAI3402527.2"/>
    </source>
</evidence>
<dbReference type="PIRSF" id="PIRSF017179">
    <property type="entry name" value="RISC-Tudor-SN"/>
    <property type="match status" value="1"/>
</dbReference>
<dbReference type="InterPro" id="IPR016071">
    <property type="entry name" value="Staphylococal_nuclease_OB-fold"/>
</dbReference>